<feature type="compositionally biased region" description="Low complexity" evidence="1">
    <location>
        <begin position="25"/>
        <end position="34"/>
    </location>
</feature>
<dbReference type="Proteomes" id="UP000683000">
    <property type="component" value="Unassembled WGS sequence"/>
</dbReference>
<name>A0A8I2YHQ4_9AGAM</name>
<organism evidence="2 3">
    <name type="scientific">Boletus reticuloceps</name>
    <dbReference type="NCBI Taxonomy" id="495285"/>
    <lineage>
        <taxon>Eukaryota</taxon>
        <taxon>Fungi</taxon>
        <taxon>Dikarya</taxon>
        <taxon>Basidiomycota</taxon>
        <taxon>Agaricomycotina</taxon>
        <taxon>Agaricomycetes</taxon>
        <taxon>Agaricomycetidae</taxon>
        <taxon>Boletales</taxon>
        <taxon>Boletineae</taxon>
        <taxon>Boletaceae</taxon>
        <taxon>Boletoideae</taxon>
        <taxon>Boletus</taxon>
    </lineage>
</organism>
<feature type="compositionally biased region" description="Basic and acidic residues" evidence="1">
    <location>
        <begin position="89"/>
        <end position="140"/>
    </location>
</feature>
<feature type="compositionally biased region" description="Low complexity" evidence="1">
    <location>
        <begin position="161"/>
        <end position="182"/>
    </location>
</feature>
<keyword evidence="3" id="KW-1185">Reference proteome</keyword>
<protein>
    <submittedName>
        <fullName evidence="2">Uncharacterized protein</fullName>
    </submittedName>
</protein>
<evidence type="ECO:0000313" key="3">
    <source>
        <dbReference type="Proteomes" id="UP000683000"/>
    </source>
</evidence>
<accession>A0A8I2YHQ4</accession>
<sequence>MRWAHKASGLVVQLTRPGARGTSWRLGRQGQNGRRNGRNDQRRTSASEQTDLQYEESGEPSSTATHIRTKYIPEHAARGGVHRAVERRRRVDGGQENRRETHVTGDDERHPDAHTEPPDKPEGRRERGCKLRLEEVELRSLRASTEGAEVTTAAKNVDQGSPTNRPTSSTSRPQTPRTSRSSRGARPRPLEWSSRPTTRSVRACTEKVRTYPSIVADGSNALIASRDRAGAMVESDDDADATIDAGGTTDVPEVQGGDEVDGRGSGVARYESR</sequence>
<feature type="region of interest" description="Disordered" evidence="1">
    <location>
        <begin position="1"/>
        <end position="203"/>
    </location>
</feature>
<evidence type="ECO:0000313" key="2">
    <source>
        <dbReference type="EMBL" id="KAG6372251.1"/>
    </source>
</evidence>
<feature type="region of interest" description="Disordered" evidence="1">
    <location>
        <begin position="228"/>
        <end position="273"/>
    </location>
</feature>
<gene>
    <name evidence="2" type="ORF">JVT61DRAFT_8053</name>
</gene>
<proteinExistence type="predicted"/>
<comment type="caution">
    <text evidence="2">The sequence shown here is derived from an EMBL/GenBank/DDBJ whole genome shotgun (WGS) entry which is preliminary data.</text>
</comment>
<dbReference type="EMBL" id="JAGFBS010000029">
    <property type="protein sequence ID" value="KAG6372251.1"/>
    <property type="molecule type" value="Genomic_DNA"/>
</dbReference>
<dbReference type="AlphaFoldDB" id="A0A8I2YHQ4"/>
<evidence type="ECO:0000256" key="1">
    <source>
        <dbReference type="SAM" id="MobiDB-lite"/>
    </source>
</evidence>
<reference evidence="2" key="1">
    <citation type="submission" date="2021-03" db="EMBL/GenBank/DDBJ databases">
        <title>Evolutionary innovations through gain and loss of genes in the ectomycorrhizal Boletales.</title>
        <authorList>
            <person name="Wu G."/>
            <person name="Miyauchi S."/>
            <person name="Morin E."/>
            <person name="Yang Z.-L."/>
            <person name="Xu J."/>
            <person name="Martin F.M."/>
        </authorList>
    </citation>
    <scope>NUCLEOTIDE SEQUENCE</scope>
    <source>
        <strain evidence="2">BR01</strain>
    </source>
</reference>